<evidence type="ECO:0000256" key="10">
    <source>
        <dbReference type="ARBA" id="ARBA00023136"/>
    </source>
</evidence>
<dbReference type="AlphaFoldDB" id="F3Y6P6"/>
<keyword evidence="9 14" id="KW-0496">Mitochondrion</keyword>
<evidence type="ECO:0000256" key="3">
    <source>
        <dbReference type="ARBA" id="ARBA00022448"/>
    </source>
</evidence>
<comment type="subcellular location">
    <subcellularLocation>
        <location evidence="1 14">Mitochondrion membrane</location>
        <topology evidence="1 14">Single-pass membrane protein</topology>
    </subcellularLocation>
</comment>
<reference evidence="15" key="1">
    <citation type="journal article" date="2010" name="Mol. Phylogenet. Evol.">
        <title>Systematics of the subfamily Danioninae (Teleostei: Cypriniformes: Cyprinidae).</title>
        <authorList>
            <person name="Tang K.L."/>
            <person name="Agnew M.K."/>
            <person name="Hirt M.V."/>
            <person name="Sado T."/>
            <person name="Schneider L.M."/>
            <person name="Freyhof J."/>
            <person name="Sulaiman Z."/>
            <person name="Swartz E."/>
            <person name="Vidthayanon C."/>
            <person name="Miya M."/>
            <person name="Saitoh K."/>
            <person name="Simons A.M."/>
            <person name="Wood R.M."/>
            <person name="Mayden R.L."/>
        </authorList>
    </citation>
    <scope>NUCLEOTIDE SEQUENCE</scope>
    <source>
        <strain evidence="15">CBM ZF 11202</strain>
    </source>
</reference>
<keyword evidence="5 14" id="KW-0812">Transmembrane</keyword>
<keyword evidence="11" id="KW-0066">ATP synthesis</keyword>
<evidence type="ECO:0000256" key="2">
    <source>
        <dbReference type="ARBA" id="ARBA00008892"/>
    </source>
</evidence>
<evidence type="ECO:0000256" key="4">
    <source>
        <dbReference type="ARBA" id="ARBA00022547"/>
    </source>
</evidence>
<name>F3Y6P6_9TELE</name>
<geneLocation type="mitochondrion" evidence="15"/>
<evidence type="ECO:0000256" key="11">
    <source>
        <dbReference type="ARBA" id="ARBA00023310"/>
    </source>
</evidence>
<proteinExistence type="inferred from homology"/>
<keyword evidence="3 14" id="KW-0813">Transport</keyword>
<evidence type="ECO:0000256" key="9">
    <source>
        <dbReference type="ARBA" id="ARBA00023128"/>
    </source>
</evidence>
<evidence type="ECO:0000256" key="6">
    <source>
        <dbReference type="ARBA" id="ARBA00022781"/>
    </source>
</evidence>
<accession>F3Y6P6</accession>
<evidence type="ECO:0000256" key="1">
    <source>
        <dbReference type="ARBA" id="ARBA00004304"/>
    </source>
</evidence>
<comment type="subunit">
    <text evidence="13">Component of the ATP synthase complex composed at least of ATP5F1A/subunit alpha, ATP5F1B/subunit beta, ATP5MC1/subunit c (homooctomer), MT-ATP6/subunit a, MT-ATP8/subunit 8, ATP5ME/subunit e, ATP5MF/subunit f, ATP5MG/subunit g, ATP5MK/subunit k, ATP5MJ/subunit j, ATP5F1C/subunit gamma, ATP5F1D/subunit delta, ATP5F1E/subunit epsilon, ATP5PF/subunit F6, ATP5PB/subunit b, ATP5PD/subunit d, ATP5PO/subunit OSCP. ATP synthase complex consists of a soluble F(1) head domain (subunits alpha(3) and beta(3)) - the catalytic core - and a membrane F(0) domain - the membrane proton channel (subunits c, a, 8, e, f, g, k and j). These two domains are linked by a central stalk (subunits gamma, delta, and epsilon) rotating inside the F1 region and a stationary peripheral stalk (subunits F6, b, d, and OSCP).</text>
</comment>
<dbReference type="GO" id="GO:0015986">
    <property type="term" value="P:proton motive force-driven ATP synthesis"/>
    <property type="evidence" value="ECO:0007669"/>
    <property type="project" value="InterPro"/>
</dbReference>
<dbReference type="Pfam" id="PF00895">
    <property type="entry name" value="ATP-synt_8"/>
    <property type="match status" value="1"/>
</dbReference>
<evidence type="ECO:0000256" key="5">
    <source>
        <dbReference type="ARBA" id="ARBA00022692"/>
    </source>
</evidence>
<evidence type="ECO:0000313" key="15">
    <source>
        <dbReference type="EMBL" id="BAK23047.1"/>
    </source>
</evidence>
<keyword evidence="8 14" id="KW-0406">Ion transport</keyword>
<dbReference type="PANTHER" id="PTHR39937:SF1">
    <property type="entry name" value="ATP SYNTHASE PROTEIN 8"/>
    <property type="match status" value="1"/>
</dbReference>
<organism evidence="15">
    <name type="scientific">Luciosoma bleekeri</name>
    <dbReference type="NCBI Taxonomy" id="643386"/>
    <lineage>
        <taxon>Eukaryota</taxon>
        <taxon>Metazoa</taxon>
        <taxon>Chordata</taxon>
        <taxon>Craniata</taxon>
        <taxon>Vertebrata</taxon>
        <taxon>Euteleostomi</taxon>
        <taxon>Actinopterygii</taxon>
        <taxon>Neopterygii</taxon>
        <taxon>Teleostei</taxon>
        <taxon>Ostariophysi</taxon>
        <taxon>Cypriniformes</taxon>
        <taxon>Danionidae</taxon>
        <taxon>Chedrinae</taxon>
        <taxon>Luciosoma</taxon>
    </lineage>
</organism>
<dbReference type="GO" id="GO:0015078">
    <property type="term" value="F:proton transmembrane transporter activity"/>
    <property type="evidence" value="ECO:0007669"/>
    <property type="project" value="InterPro"/>
</dbReference>
<keyword evidence="7" id="KW-1133">Transmembrane helix</keyword>
<keyword evidence="6 14" id="KW-0375">Hydrogen ion transport</keyword>
<dbReference type="GO" id="GO:0045259">
    <property type="term" value="C:proton-transporting ATP synthase complex"/>
    <property type="evidence" value="ECO:0007669"/>
    <property type="project" value="UniProtKB-KW"/>
</dbReference>
<evidence type="ECO:0000256" key="8">
    <source>
        <dbReference type="ARBA" id="ARBA00023065"/>
    </source>
</evidence>
<dbReference type="InterPro" id="IPR001421">
    <property type="entry name" value="ATP8_metazoa"/>
</dbReference>
<evidence type="ECO:0000256" key="12">
    <source>
        <dbReference type="ARBA" id="ARBA00053067"/>
    </source>
</evidence>
<evidence type="ECO:0000256" key="14">
    <source>
        <dbReference type="RuleBase" id="RU003661"/>
    </source>
</evidence>
<dbReference type="InterPro" id="IPR050635">
    <property type="entry name" value="ATPase_protein_8"/>
</dbReference>
<keyword evidence="10" id="KW-0472">Membrane</keyword>
<sequence>MPQLNPDPWFMTLTLSWVVFLAIVPTKVLAYTLPNELLTATAREHKSNTWGWPW</sequence>
<evidence type="ECO:0000256" key="7">
    <source>
        <dbReference type="ARBA" id="ARBA00022989"/>
    </source>
</evidence>
<protein>
    <recommendedName>
        <fullName evidence="14">ATP synthase complex subunit 8</fullName>
    </recommendedName>
</protein>
<dbReference type="PANTHER" id="PTHR39937">
    <property type="entry name" value="ATP SYNTHASE PROTEIN 8"/>
    <property type="match status" value="1"/>
</dbReference>
<evidence type="ECO:0000256" key="13">
    <source>
        <dbReference type="ARBA" id="ARBA00064647"/>
    </source>
</evidence>
<gene>
    <name evidence="15" type="primary">ATPase 8</name>
</gene>
<comment type="function">
    <text evidence="12">Subunit 8, of the mitochondrial membrane ATP synthase complex (F(1)F(0) ATP synthase or Complex V) that produces ATP from ADP in the presence of a proton gradient across the membrane which is generated by electron transport complexes of the respiratory chain. ATP synthase complex consist of a soluble F(1) head domain - the catalytic core - and a membrane F(1) domain - the membrane proton channel. These two domains are linked by a central stalk rotating inside the F(1) region and a stationary peripheral stalk. During catalysis, ATP synthesis in the catalytic domain of F(1) is coupled via a rotary mechanism of the central stalk subunits to proton translocation. In vivo, can only synthesize ATP although its ATP hydrolase activity can be activated artificially in vitro. Part of the complex F(0) domain.</text>
</comment>
<dbReference type="EMBL" id="AP011399">
    <property type="protein sequence ID" value="BAK23047.1"/>
    <property type="molecule type" value="Genomic_DNA"/>
</dbReference>
<keyword evidence="4 14" id="KW-0138">CF(0)</keyword>
<comment type="similarity">
    <text evidence="2 14">Belongs to the ATPase protein 8 family.</text>
</comment>
<dbReference type="GO" id="GO:0031966">
    <property type="term" value="C:mitochondrial membrane"/>
    <property type="evidence" value="ECO:0007669"/>
    <property type="project" value="UniProtKB-SubCell"/>
</dbReference>